<evidence type="ECO:0000313" key="4">
    <source>
        <dbReference type="Proteomes" id="UP000521872"/>
    </source>
</evidence>
<feature type="region of interest" description="Disordered" evidence="1">
    <location>
        <begin position="851"/>
        <end position="880"/>
    </location>
</feature>
<feature type="compositionally biased region" description="Low complexity" evidence="1">
    <location>
        <begin position="1563"/>
        <end position="1579"/>
    </location>
</feature>
<gene>
    <name evidence="3" type="ORF">D9613_007202</name>
</gene>
<feature type="compositionally biased region" description="Low complexity" evidence="1">
    <location>
        <begin position="1932"/>
        <end position="1942"/>
    </location>
</feature>
<dbReference type="EMBL" id="JAACJL010000058">
    <property type="protein sequence ID" value="KAF4610444.1"/>
    <property type="molecule type" value="Genomic_DNA"/>
</dbReference>
<feature type="compositionally biased region" description="Low complexity" evidence="1">
    <location>
        <begin position="1347"/>
        <end position="1364"/>
    </location>
</feature>
<feature type="compositionally biased region" description="Basic and acidic residues" evidence="1">
    <location>
        <begin position="1313"/>
        <end position="1324"/>
    </location>
</feature>
<feature type="compositionally biased region" description="Polar residues" evidence="1">
    <location>
        <begin position="1516"/>
        <end position="1533"/>
    </location>
</feature>
<feature type="compositionally biased region" description="Polar residues" evidence="1">
    <location>
        <begin position="1375"/>
        <end position="1390"/>
    </location>
</feature>
<feature type="compositionally biased region" description="Low complexity" evidence="1">
    <location>
        <begin position="862"/>
        <end position="880"/>
    </location>
</feature>
<feature type="compositionally biased region" description="Low complexity" evidence="1">
    <location>
        <begin position="1817"/>
        <end position="1835"/>
    </location>
</feature>
<evidence type="ECO:0000256" key="1">
    <source>
        <dbReference type="SAM" id="MobiDB-lite"/>
    </source>
</evidence>
<proteinExistence type="predicted"/>
<protein>
    <recommendedName>
        <fullName evidence="2">START domain-containing protein</fullName>
    </recommendedName>
</protein>
<reference evidence="3 4" key="1">
    <citation type="submission" date="2019-12" db="EMBL/GenBank/DDBJ databases">
        <authorList>
            <person name="Floudas D."/>
            <person name="Bentzer J."/>
            <person name="Ahren D."/>
            <person name="Johansson T."/>
            <person name="Persson P."/>
            <person name="Tunlid A."/>
        </authorList>
    </citation>
    <scope>NUCLEOTIDE SEQUENCE [LARGE SCALE GENOMIC DNA]</scope>
    <source>
        <strain evidence="3 4">CBS 102.39</strain>
    </source>
</reference>
<sequence>MSDGSKLRQSWYSALNEAEAEFRQLLTSPAAEWKRLSHAADSSTPKQKGSSKPRVSLVPELADVVVHRKSSKSGEDVYRMVLDVPAGEELVSLEPWKSVLTTPELRQEWDPAVEDAHLVEMFDRSTRIAKTNYTLGWPANPRDSVTISRAFYDSTTLVDISTSLPRSPDEPAYLRPSPPFVRSHVQLFAWCIQYIQPTETSPRRIRTTCFWQHDLKALWGFGTSTAALTQQLSTMTLSLLKTVMKRGGRVPKLAGYGNGTSIERIRYQLDREALTVDYAVIPNDEEHNMHQEMGMEEMHHAVREYRRLTRSIECVLPSLEGWDVQVTMKGSSEEVERIPWTAHATRSTGSSNPSISPVPDQVILRLTHGALTDDDAVLKVKVVIEVSGATRGLRLNGLATKIHDLEERDPSSYALPQKMLQDVASAVDLSIQTSSSLGTVSSSNASSSISAGGLQGVARPPTVRTPAAEKTILSKVRRNYIYFSSLLQEPEAKWKRTTEARGVSITQLDSIDPTLVVYRAEATFVGVGLWDLYGAVVSPGARVYWDKQHEDGVLLEDVNELTELWHFKTKPAWPVNGRDSVVLKTVYKSPSTIHVFSFSADDPHLFPHIPPAEPNVIRTQVDLQGWAIEALSPTTTLLTLLEQSDPKGWTNKTSIPTQMINTLAGIGEFTIKCGGPPFVTRLAGSKANEIRYDHERGTFKVEYEPCQQRRSNNSSSGSGQQDEGDVPAIECEIRCDVDTWCSSLDIVVDPPPQTISCLRRHRLSVDGGGLWLTLTHDSIFVDDERLLVLVRRAPGKEKGLVMVNGAKVNVDVEELSEGEIKALTRQKRVKPPRIPLDQPPVMTVIRRRKAEWTAGEDGEKGNNAAANASSTTTSTISSWASAPKISSPLSRFFTYAVDQATTTTQQAVAAISPANMAGANGMSSMDPAKPPMYYALQALAWTQDYNAREGSSSSISSSLANPGSGSTAATADGWTLVSDKGMTVQRKLIPDISTFIPVHKGFKVIEGVSAEELAMVLTEVDCRKTWDDRYDSARVLETFGGLARTEYVTKKGGFPFRDRGFFLASLVATGDGSTVSGVGSSSSSSLRPSVSSTSGGSLGISGASSSSSSSSSSPATNAIYLVSASYSPPINFDAAKYNPYALPIGRVYIDAWILETLDPYNTKEKYTIPSARCTRLVAVDYGGAVPAAFNGMINAGMARSVLGVEAFVKSGGRKMAIPVMRMPALGFEVVGQAEDEQEKKEKEDRGTGSEKTAQVVLGVPVRPLTGWTLKKKEKEGERRVLVGSTFNVEKKVYRSRMLVHAPASSKVVRSKTKSAEGRMRKEASDATIGATRASQRESRERQSAMHAQSSSLASTSASASHLLAPRPRRDRTISDDQISLRSVRSDSTLSPPEIGSEPAQDSRVHSDDDDDDVDYEHMSASTTSILAMPGAMMPGLKAKAAFPTSTVGVGLSSLGRRDAISPQRTGSGARTIKTSMSGSAASPSSGGSTSTTTPPRLRQRAASSSAGPISFYGHSRSISYSQSQTTTPRQELNQDPFAPDAGGGSGNNFGLGSNLHARARTTSSSVYMGGSSSSLPGSSVIAASMEHRRGREKERENKSKGKGEMVLLEVVVDSRMYSSGYKVDLKARRHDALAIQQHRGGGNAAPIPLLSPLDVGSASTSTSTIGKDDEVLKVPFITHIYTLPSSPLHSSSLAEGDASKNPAVRYLITVSVKTTQVDDSKVEWLDALEGGGLVVDMAVSPLGSIGMVQSKKGKVLVNGVEESVMDEKESLSGLGRERLADDRLSSVGQLVRFPSEPDRLPEQFQTPVGIADDLLIPSTAPSSSANSNPAPDGSSTSAQGGEGMNGGDIDNDSSGRNGEDSPHTPKLELDRLASGHEMAGGAGTGSGGFLGFLQGYGSLGQFARVGSRRETGVLPVVGDGEDESNSGLQAKGEANTTSTESSGTGGTAGAATTAVGIARPTTTYSTSTLVFVALIAFLMGSLLRSLLSPADFMYVATEDGTGVESGWREMRRLFEMKYIAGGWDLQVAVVRRRVLE</sequence>
<dbReference type="CDD" id="cd00177">
    <property type="entry name" value="START"/>
    <property type="match status" value="1"/>
</dbReference>
<dbReference type="Pfam" id="PF01852">
    <property type="entry name" value="START"/>
    <property type="match status" value="2"/>
</dbReference>
<dbReference type="PANTHER" id="PTHR19308">
    <property type="entry name" value="PHOSPHATIDYLCHOLINE TRANSFER PROTEIN"/>
    <property type="match status" value="1"/>
</dbReference>
<evidence type="ECO:0000259" key="2">
    <source>
        <dbReference type="PROSITE" id="PS50848"/>
    </source>
</evidence>
<feature type="compositionally biased region" description="Low complexity" evidence="1">
    <location>
        <begin position="1474"/>
        <end position="1495"/>
    </location>
</feature>
<dbReference type="GO" id="GO:0005737">
    <property type="term" value="C:cytoplasm"/>
    <property type="evidence" value="ECO:0007669"/>
    <property type="project" value="UniProtKB-ARBA"/>
</dbReference>
<feature type="region of interest" description="Disordered" evidence="1">
    <location>
        <begin position="1302"/>
        <end position="1415"/>
    </location>
</feature>
<comment type="caution">
    <text evidence="3">The sequence shown here is derived from an EMBL/GenBank/DDBJ whole genome shotgun (WGS) entry which is preliminary data.</text>
</comment>
<feature type="compositionally biased region" description="Low complexity" evidence="1">
    <location>
        <begin position="708"/>
        <end position="721"/>
    </location>
</feature>
<feature type="compositionally biased region" description="Polar residues" evidence="1">
    <location>
        <begin position="40"/>
        <end position="50"/>
    </location>
</feature>
<dbReference type="InterPro" id="IPR051213">
    <property type="entry name" value="START_lipid_transfer"/>
</dbReference>
<dbReference type="SUPFAM" id="SSF55961">
    <property type="entry name" value="Bet v1-like"/>
    <property type="match status" value="3"/>
</dbReference>
<feature type="region of interest" description="Disordered" evidence="1">
    <location>
        <begin position="1914"/>
        <end position="1949"/>
    </location>
</feature>
<feature type="region of interest" description="Disordered" evidence="1">
    <location>
        <begin position="1455"/>
        <end position="1601"/>
    </location>
</feature>
<dbReference type="PROSITE" id="PS50848">
    <property type="entry name" value="START"/>
    <property type="match status" value="1"/>
</dbReference>
<dbReference type="InterPro" id="IPR023393">
    <property type="entry name" value="START-like_dom_sf"/>
</dbReference>
<feature type="compositionally biased region" description="Basic and acidic residues" evidence="1">
    <location>
        <begin position="1857"/>
        <end position="1867"/>
    </location>
</feature>
<dbReference type="Proteomes" id="UP000521872">
    <property type="component" value="Unassembled WGS sequence"/>
</dbReference>
<feature type="region of interest" description="Disordered" evidence="1">
    <location>
        <begin position="35"/>
        <end position="54"/>
    </location>
</feature>
<feature type="compositionally biased region" description="Basic and acidic residues" evidence="1">
    <location>
        <begin position="1585"/>
        <end position="1601"/>
    </location>
</feature>
<organism evidence="3 4">
    <name type="scientific">Agrocybe pediades</name>
    <dbReference type="NCBI Taxonomy" id="84607"/>
    <lineage>
        <taxon>Eukaryota</taxon>
        <taxon>Fungi</taxon>
        <taxon>Dikarya</taxon>
        <taxon>Basidiomycota</taxon>
        <taxon>Agaricomycotina</taxon>
        <taxon>Agaricomycetes</taxon>
        <taxon>Agaricomycetidae</taxon>
        <taxon>Agaricales</taxon>
        <taxon>Agaricineae</taxon>
        <taxon>Strophariaceae</taxon>
        <taxon>Agrocybe</taxon>
    </lineage>
</organism>
<feature type="region of interest" description="Disordered" evidence="1">
    <location>
        <begin position="703"/>
        <end position="724"/>
    </location>
</feature>
<feature type="compositionally biased region" description="Basic and acidic residues" evidence="1">
    <location>
        <begin position="1237"/>
        <end position="1248"/>
    </location>
</feature>
<feature type="region of interest" description="Disordered" evidence="1">
    <location>
        <begin position="1072"/>
        <end position="1093"/>
    </location>
</feature>
<feature type="compositionally biased region" description="Basic and acidic residues" evidence="1">
    <location>
        <begin position="1334"/>
        <end position="1343"/>
    </location>
</feature>
<evidence type="ECO:0000313" key="3">
    <source>
        <dbReference type="EMBL" id="KAF4610444.1"/>
    </source>
</evidence>
<dbReference type="GO" id="GO:0008289">
    <property type="term" value="F:lipid binding"/>
    <property type="evidence" value="ECO:0007669"/>
    <property type="project" value="InterPro"/>
</dbReference>
<feature type="region of interest" description="Disordered" evidence="1">
    <location>
        <begin position="1232"/>
        <end position="1253"/>
    </location>
</feature>
<feature type="domain" description="START" evidence="2">
    <location>
        <begin position="494"/>
        <end position="662"/>
    </location>
</feature>
<keyword evidence="4" id="KW-1185">Reference proteome</keyword>
<dbReference type="InterPro" id="IPR002913">
    <property type="entry name" value="START_lipid-bd_dom"/>
</dbReference>
<accession>A0A8H4QG06</accession>
<name>A0A8H4QG06_9AGAR</name>
<feature type="region of interest" description="Disordered" evidence="1">
    <location>
        <begin position="1814"/>
        <end position="1867"/>
    </location>
</feature>
<dbReference type="PANTHER" id="PTHR19308:SF54">
    <property type="entry name" value="START DOMAIN-CONTAINING PROTEIN"/>
    <property type="match status" value="1"/>
</dbReference>
<dbReference type="Gene3D" id="3.30.530.20">
    <property type="match status" value="3"/>
</dbReference>